<keyword evidence="2" id="KW-1185">Reference proteome</keyword>
<dbReference type="RefSeq" id="WP_015151650.1">
    <property type="nucleotide sequence ID" value="NC_019693.1"/>
</dbReference>
<accession>K9TS87</accession>
<organism evidence="1 2">
    <name type="scientific">Oscillatoria acuminata PCC 6304</name>
    <dbReference type="NCBI Taxonomy" id="56110"/>
    <lineage>
        <taxon>Bacteria</taxon>
        <taxon>Bacillati</taxon>
        <taxon>Cyanobacteriota</taxon>
        <taxon>Cyanophyceae</taxon>
        <taxon>Oscillatoriophycideae</taxon>
        <taxon>Oscillatoriales</taxon>
        <taxon>Oscillatoriaceae</taxon>
        <taxon>Oscillatoria</taxon>
    </lineage>
</organism>
<sequence>MGTFRAYFYTGLAGLLLIMLVQKHFTKPPECNRTFCFGPGVSKATKIWGLSQPQFLHHRPRGASGPHRERTDRPMLVLDHRLSECPEGSIRLGPTELPVSVVHQLKKEINQGLKFNSLMELETKLGEPKCDYTLPNGEMRSRYLIDNGGGIQATEKDRRVQIEFSGMGFPRLSR</sequence>
<name>K9TS87_9CYAN</name>
<dbReference type="InParanoid" id="K9TS87"/>
<protein>
    <submittedName>
        <fullName evidence="1">Uncharacterized protein</fullName>
    </submittedName>
</protein>
<dbReference type="HOGENOM" id="CLU_1538541_0_0_3"/>
<dbReference type="STRING" id="56110.Oscil6304_5558"/>
<evidence type="ECO:0000313" key="1">
    <source>
        <dbReference type="EMBL" id="AFY85041.1"/>
    </source>
</evidence>
<dbReference type="KEGG" id="oac:Oscil6304_5558"/>
<dbReference type="Proteomes" id="UP000010367">
    <property type="component" value="Chromosome"/>
</dbReference>
<dbReference type="AlphaFoldDB" id="K9TS87"/>
<reference evidence="1 2" key="1">
    <citation type="submission" date="2012-06" db="EMBL/GenBank/DDBJ databases">
        <title>Finished chromosome of genome of Oscillatoria acuminata PCC 6304.</title>
        <authorList>
            <consortium name="US DOE Joint Genome Institute"/>
            <person name="Gugger M."/>
            <person name="Coursin T."/>
            <person name="Rippka R."/>
            <person name="Tandeau De Marsac N."/>
            <person name="Huntemann M."/>
            <person name="Wei C.-L."/>
            <person name="Han J."/>
            <person name="Detter J.C."/>
            <person name="Han C."/>
            <person name="Tapia R."/>
            <person name="Davenport K."/>
            <person name="Daligault H."/>
            <person name="Erkkila T."/>
            <person name="Gu W."/>
            <person name="Munk A.C.C."/>
            <person name="Teshima H."/>
            <person name="Xu Y."/>
            <person name="Chain P."/>
            <person name="Chen A."/>
            <person name="Krypides N."/>
            <person name="Mavromatis K."/>
            <person name="Markowitz V."/>
            <person name="Szeto E."/>
            <person name="Ivanova N."/>
            <person name="Mikhailova N."/>
            <person name="Ovchinnikova G."/>
            <person name="Pagani I."/>
            <person name="Pati A."/>
            <person name="Goodwin L."/>
            <person name="Peters L."/>
            <person name="Pitluck S."/>
            <person name="Woyke T."/>
            <person name="Kerfeld C."/>
        </authorList>
    </citation>
    <scope>NUCLEOTIDE SEQUENCE [LARGE SCALE GENOMIC DNA]</scope>
    <source>
        <strain evidence="1 2">PCC 6304</strain>
    </source>
</reference>
<dbReference type="EMBL" id="CP003607">
    <property type="protein sequence ID" value="AFY85041.1"/>
    <property type="molecule type" value="Genomic_DNA"/>
</dbReference>
<gene>
    <name evidence="1" type="ORF">Oscil6304_5558</name>
</gene>
<proteinExistence type="predicted"/>
<evidence type="ECO:0000313" key="2">
    <source>
        <dbReference type="Proteomes" id="UP000010367"/>
    </source>
</evidence>